<dbReference type="PANTHER" id="PTHR34265">
    <property type="entry name" value="TYPE III PANTOTHENATE KINASE"/>
    <property type="match status" value="1"/>
</dbReference>
<dbReference type="CDD" id="cd24015">
    <property type="entry name" value="ASKHA_NBD_PanK-III"/>
    <property type="match status" value="1"/>
</dbReference>
<keyword evidence="11 16" id="KW-0067">ATP-binding</keyword>
<protein>
    <recommendedName>
        <fullName evidence="15 16">Type III pantothenate kinase</fullName>
        <ecNumber evidence="6 16">2.7.1.33</ecNumber>
    </recommendedName>
    <alternativeName>
        <fullName evidence="16">PanK-III</fullName>
    </alternativeName>
    <alternativeName>
        <fullName evidence="16">Pantothenic acid kinase</fullName>
    </alternativeName>
</protein>
<dbReference type="GO" id="GO:0004594">
    <property type="term" value="F:pantothenate kinase activity"/>
    <property type="evidence" value="ECO:0007669"/>
    <property type="project" value="UniProtKB-UniRule"/>
</dbReference>
<keyword evidence="8 16" id="KW-0808">Transferase</keyword>
<dbReference type="RefSeq" id="WP_020072085.1">
    <property type="nucleotide sequence ID" value="NZ_JBKWRC010000001.1"/>
</dbReference>
<evidence type="ECO:0000256" key="10">
    <source>
        <dbReference type="ARBA" id="ARBA00022777"/>
    </source>
</evidence>
<dbReference type="NCBIfam" id="TIGR00671">
    <property type="entry name" value="baf"/>
    <property type="match status" value="1"/>
</dbReference>
<evidence type="ECO:0000313" key="18">
    <source>
        <dbReference type="Proteomes" id="UP000754750"/>
    </source>
</evidence>
<comment type="caution">
    <text evidence="16">Lacks conserved residue(s) required for the propagation of feature annotation.</text>
</comment>
<evidence type="ECO:0000256" key="16">
    <source>
        <dbReference type="HAMAP-Rule" id="MF_01274"/>
    </source>
</evidence>
<dbReference type="GO" id="GO:0005524">
    <property type="term" value="F:ATP binding"/>
    <property type="evidence" value="ECO:0007669"/>
    <property type="project" value="UniProtKB-UniRule"/>
</dbReference>
<dbReference type="InterPro" id="IPR004619">
    <property type="entry name" value="Type_III_PanK"/>
</dbReference>
<evidence type="ECO:0000256" key="2">
    <source>
        <dbReference type="ARBA" id="ARBA00001958"/>
    </source>
</evidence>
<dbReference type="HAMAP" id="MF_01274">
    <property type="entry name" value="Pantothen_kinase_3"/>
    <property type="match status" value="1"/>
</dbReference>
<feature type="binding site" evidence="16">
    <location>
        <position position="129"/>
    </location>
    <ligand>
        <name>K(+)</name>
        <dbReference type="ChEBI" id="CHEBI:29103"/>
    </ligand>
</feature>
<evidence type="ECO:0000256" key="3">
    <source>
        <dbReference type="ARBA" id="ARBA00004496"/>
    </source>
</evidence>
<comment type="cofactor">
    <cofactor evidence="16">
        <name>NH4(+)</name>
        <dbReference type="ChEBI" id="CHEBI:28938"/>
    </cofactor>
    <cofactor evidence="16">
        <name>K(+)</name>
        <dbReference type="ChEBI" id="CHEBI:29103"/>
    </cofactor>
    <text evidence="16">A monovalent cation. Ammonium or potassium.</text>
</comment>
<evidence type="ECO:0000256" key="7">
    <source>
        <dbReference type="ARBA" id="ARBA00022490"/>
    </source>
</evidence>
<comment type="pathway">
    <text evidence="4 16">Cofactor biosynthesis; coenzyme A biosynthesis; CoA from (R)-pantothenate: step 1/5.</text>
</comment>
<reference evidence="17" key="1">
    <citation type="submission" date="2019-04" db="EMBL/GenBank/DDBJ databases">
        <title>Evolution of Biomass-Degrading Anaerobic Consortia Revealed by Metagenomics.</title>
        <authorList>
            <person name="Peng X."/>
        </authorList>
    </citation>
    <scope>NUCLEOTIDE SEQUENCE</scope>
    <source>
        <strain evidence="17">SIG551</strain>
    </source>
</reference>
<keyword evidence="16" id="KW-0479">Metal-binding</keyword>
<comment type="catalytic activity">
    <reaction evidence="1 16">
        <text>(R)-pantothenate + ATP = (R)-4'-phosphopantothenate + ADP + H(+)</text>
        <dbReference type="Rhea" id="RHEA:16373"/>
        <dbReference type="ChEBI" id="CHEBI:10986"/>
        <dbReference type="ChEBI" id="CHEBI:15378"/>
        <dbReference type="ChEBI" id="CHEBI:29032"/>
        <dbReference type="ChEBI" id="CHEBI:30616"/>
        <dbReference type="ChEBI" id="CHEBI:456216"/>
        <dbReference type="EC" id="2.7.1.33"/>
    </reaction>
</comment>
<dbReference type="EC" id="2.7.1.33" evidence="6 16"/>
<dbReference type="Gene3D" id="3.30.420.40">
    <property type="match status" value="2"/>
</dbReference>
<accession>A0A928Q5R4</accession>
<organism evidence="17 18">
    <name type="scientific">Faecalispora sporosphaeroides</name>
    <dbReference type="NCBI Taxonomy" id="1549"/>
    <lineage>
        <taxon>Bacteria</taxon>
        <taxon>Bacillati</taxon>
        <taxon>Bacillota</taxon>
        <taxon>Clostridia</taxon>
        <taxon>Eubacteriales</taxon>
        <taxon>Oscillospiraceae</taxon>
        <taxon>Faecalispora</taxon>
    </lineage>
</organism>
<evidence type="ECO:0000256" key="13">
    <source>
        <dbReference type="ARBA" id="ARBA00022993"/>
    </source>
</evidence>
<evidence type="ECO:0000256" key="5">
    <source>
        <dbReference type="ARBA" id="ARBA00011738"/>
    </source>
</evidence>
<feature type="active site" description="Proton acceptor" evidence="16">
    <location>
        <position position="109"/>
    </location>
</feature>
<evidence type="ECO:0000256" key="12">
    <source>
        <dbReference type="ARBA" id="ARBA00022958"/>
    </source>
</evidence>
<evidence type="ECO:0000256" key="9">
    <source>
        <dbReference type="ARBA" id="ARBA00022741"/>
    </source>
</evidence>
<keyword evidence="7 16" id="KW-0963">Cytoplasm</keyword>
<dbReference type="PANTHER" id="PTHR34265:SF1">
    <property type="entry name" value="TYPE III PANTOTHENATE KINASE"/>
    <property type="match status" value="1"/>
</dbReference>
<dbReference type="GO" id="GO:0005737">
    <property type="term" value="C:cytoplasm"/>
    <property type="evidence" value="ECO:0007669"/>
    <property type="project" value="UniProtKB-SubCell"/>
</dbReference>
<feature type="binding site" evidence="16">
    <location>
        <position position="132"/>
    </location>
    <ligand>
        <name>ATP</name>
        <dbReference type="ChEBI" id="CHEBI:30616"/>
    </ligand>
</feature>
<evidence type="ECO:0000256" key="14">
    <source>
        <dbReference type="ARBA" id="ARBA00038036"/>
    </source>
</evidence>
<feature type="binding site" evidence="16">
    <location>
        <begin position="6"/>
        <end position="13"/>
    </location>
    <ligand>
        <name>ATP</name>
        <dbReference type="ChEBI" id="CHEBI:30616"/>
    </ligand>
</feature>
<evidence type="ECO:0000256" key="4">
    <source>
        <dbReference type="ARBA" id="ARBA00005225"/>
    </source>
</evidence>
<keyword evidence="12 16" id="KW-0630">Potassium</keyword>
<dbReference type="InterPro" id="IPR043129">
    <property type="entry name" value="ATPase_NBD"/>
</dbReference>
<comment type="cofactor">
    <cofactor evidence="2">
        <name>K(+)</name>
        <dbReference type="ChEBI" id="CHEBI:29103"/>
    </cofactor>
</comment>
<comment type="similarity">
    <text evidence="14 16">Belongs to the type III pantothenate kinase family.</text>
</comment>
<keyword evidence="9 16" id="KW-0547">Nucleotide-binding</keyword>
<dbReference type="Proteomes" id="UP000754750">
    <property type="component" value="Unassembled WGS sequence"/>
</dbReference>
<evidence type="ECO:0000256" key="15">
    <source>
        <dbReference type="ARBA" id="ARBA00040883"/>
    </source>
</evidence>
<keyword evidence="10 16" id="KW-0418">Kinase</keyword>
<comment type="function">
    <text evidence="16">Catalyzes the phosphorylation of pantothenate (Pan), the first step in CoA biosynthesis.</text>
</comment>
<dbReference type="Pfam" id="PF03309">
    <property type="entry name" value="Pan_kinase"/>
    <property type="match status" value="1"/>
</dbReference>
<evidence type="ECO:0000313" key="17">
    <source>
        <dbReference type="EMBL" id="MBE6834107.1"/>
    </source>
</evidence>
<evidence type="ECO:0000256" key="6">
    <source>
        <dbReference type="ARBA" id="ARBA00012102"/>
    </source>
</evidence>
<dbReference type="AlphaFoldDB" id="A0A928Q5R4"/>
<name>A0A928Q5R4_9FIRM</name>
<dbReference type="EMBL" id="SVNY01000005">
    <property type="protein sequence ID" value="MBE6834107.1"/>
    <property type="molecule type" value="Genomic_DNA"/>
</dbReference>
<feature type="binding site" evidence="16">
    <location>
        <begin position="107"/>
        <end position="110"/>
    </location>
    <ligand>
        <name>substrate</name>
    </ligand>
</feature>
<dbReference type="SUPFAM" id="SSF53067">
    <property type="entry name" value="Actin-like ATPase domain"/>
    <property type="match status" value="2"/>
</dbReference>
<keyword evidence="13 16" id="KW-0173">Coenzyme A biosynthesis</keyword>
<dbReference type="GO" id="GO:0046872">
    <property type="term" value="F:metal ion binding"/>
    <property type="evidence" value="ECO:0007669"/>
    <property type="project" value="UniProtKB-KW"/>
</dbReference>
<dbReference type="NCBIfam" id="NF009855">
    <property type="entry name" value="PRK13321.1"/>
    <property type="match status" value="1"/>
</dbReference>
<comment type="subcellular location">
    <subcellularLocation>
        <location evidence="3 16">Cytoplasm</location>
    </subcellularLocation>
</comment>
<gene>
    <name evidence="16" type="primary">coaX</name>
    <name evidence="17" type="ORF">E7512_11130</name>
</gene>
<evidence type="ECO:0000256" key="1">
    <source>
        <dbReference type="ARBA" id="ARBA00001206"/>
    </source>
</evidence>
<feature type="binding site" evidence="16">
    <location>
        <position position="184"/>
    </location>
    <ligand>
        <name>substrate</name>
    </ligand>
</feature>
<sequence>MLLTLDVGNTNITIGGYEGKKLRFVSRMATDRSRMEDQYAIELRDILDIYGIKVTDVTGAIIGSVVPPVTTYITRAIRKLAKIEPVVVGEKTVTGLDVRLNPPEALGADLVAGCVAAIELYGGPCIIWDMGTATTVSVIDENGSMLGGCVIPGAGISMEALTSRTAQLPAISMEAPDKVIGANTVDCMRSGLIYGQASMVDGMCDRIEEELGAKCKVIATGGLSRDIVTYCRREIIYSCNLLLEGLRMLYEKNQPV</sequence>
<evidence type="ECO:0000256" key="11">
    <source>
        <dbReference type="ARBA" id="ARBA00022840"/>
    </source>
</evidence>
<comment type="subunit">
    <text evidence="5 16">Homodimer.</text>
</comment>
<evidence type="ECO:0000256" key="8">
    <source>
        <dbReference type="ARBA" id="ARBA00022679"/>
    </source>
</evidence>
<dbReference type="GO" id="GO:0015937">
    <property type="term" value="P:coenzyme A biosynthetic process"/>
    <property type="evidence" value="ECO:0007669"/>
    <property type="project" value="UniProtKB-UniRule"/>
</dbReference>
<proteinExistence type="inferred from homology"/>
<comment type="caution">
    <text evidence="17">The sequence shown here is derived from an EMBL/GenBank/DDBJ whole genome shotgun (WGS) entry which is preliminary data.</text>
</comment>